<evidence type="ECO:0000256" key="3">
    <source>
        <dbReference type="ARBA" id="ARBA00022605"/>
    </source>
</evidence>
<sequence length="74" mass="8305">MEILRLIAQTVQKINYCKKHTKVYLGFGIRNANDVAKASQVSDGVIIGTQAAIELQKGIQDFERFIKSLKLINL</sequence>
<dbReference type="InterPro" id="IPR011060">
    <property type="entry name" value="RibuloseP-bd_barrel"/>
</dbReference>
<evidence type="ECO:0000256" key="4">
    <source>
        <dbReference type="ARBA" id="ARBA00022822"/>
    </source>
</evidence>
<comment type="caution">
    <text evidence="8">The sequence shown here is derived from an EMBL/GenBank/DDBJ whole genome shotgun (WGS) entry which is preliminary data.</text>
</comment>
<dbReference type="EC" id="4.2.1.20" evidence="2"/>
<evidence type="ECO:0000256" key="5">
    <source>
        <dbReference type="ARBA" id="ARBA00023141"/>
    </source>
</evidence>
<keyword evidence="4" id="KW-0822">Tryptophan biosynthesis</keyword>
<dbReference type="Proteomes" id="UP000886400">
    <property type="component" value="Unassembled WGS sequence"/>
</dbReference>
<dbReference type="AlphaFoldDB" id="A0A7C6A6K4"/>
<dbReference type="InterPro" id="IPR013785">
    <property type="entry name" value="Aldolase_TIM"/>
</dbReference>
<evidence type="ECO:0000256" key="1">
    <source>
        <dbReference type="ARBA" id="ARBA00004733"/>
    </source>
</evidence>
<comment type="pathway">
    <text evidence="1">Amino-acid biosynthesis; L-tryptophan biosynthesis; L-tryptophan from chorismate: step 5/5.</text>
</comment>
<keyword evidence="6" id="KW-0456">Lyase</keyword>
<dbReference type="InterPro" id="IPR002028">
    <property type="entry name" value="Trp_synthase_suA"/>
</dbReference>
<dbReference type="GO" id="GO:0004834">
    <property type="term" value="F:tryptophan synthase activity"/>
    <property type="evidence" value="ECO:0007669"/>
    <property type="project" value="UniProtKB-EC"/>
</dbReference>
<accession>A0A7C6A6K4</accession>
<evidence type="ECO:0000256" key="7">
    <source>
        <dbReference type="ARBA" id="ARBA00049047"/>
    </source>
</evidence>
<dbReference type="SUPFAM" id="SSF51366">
    <property type="entry name" value="Ribulose-phoshate binding barrel"/>
    <property type="match status" value="1"/>
</dbReference>
<protein>
    <recommendedName>
        <fullName evidence="2">tryptophan synthase</fullName>
        <ecNumber evidence="2">4.2.1.20</ecNumber>
    </recommendedName>
</protein>
<proteinExistence type="predicted"/>
<organism evidence="8">
    <name type="scientific">Desulfurella acetivorans</name>
    <dbReference type="NCBI Taxonomy" id="33002"/>
    <lineage>
        <taxon>Bacteria</taxon>
        <taxon>Pseudomonadati</taxon>
        <taxon>Campylobacterota</taxon>
        <taxon>Desulfurellia</taxon>
        <taxon>Desulfurellales</taxon>
        <taxon>Desulfurellaceae</taxon>
        <taxon>Desulfurella</taxon>
    </lineage>
</organism>
<dbReference type="Gene3D" id="3.20.20.70">
    <property type="entry name" value="Aldolase class I"/>
    <property type="match status" value="1"/>
</dbReference>
<keyword evidence="5" id="KW-0057">Aromatic amino acid biosynthesis</keyword>
<dbReference type="Pfam" id="PF00290">
    <property type="entry name" value="Trp_syntA"/>
    <property type="match status" value="1"/>
</dbReference>
<comment type="catalytic activity">
    <reaction evidence="7">
        <text>(1S,2R)-1-C-(indol-3-yl)glycerol 3-phosphate + L-serine = D-glyceraldehyde 3-phosphate + L-tryptophan + H2O</text>
        <dbReference type="Rhea" id="RHEA:10532"/>
        <dbReference type="ChEBI" id="CHEBI:15377"/>
        <dbReference type="ChEBI" id="CHEBI:33384"/>
        <dbReference type="ChEBI" id="CHEBI:57912"/>
        <dbReference type="ChEBI" id="CHEBI:58866"/>
        <dbReference type="ChEBI" id="CHEBI:59776"/>
        <dbReference type="EC" id="4.2.1.20"/>
    </reaction>
</comment>
<evidence type="ECO:0000256" key="2">
    <source>
        <dbReference type="ARBA" id="ARBA00012043"/>
    </source>
</evidence>
<keyword evidence="3" id="KW-0028">Amino-acid biosynthesis</keyword>
<reference evidence="8" key="1">
    <citation type="journal article" date="2020" name="mSystems">
        <title>Genome- and Community-Level Interaction Insights into Carbon Utilization and Element Cycling Functions of Hydrothermarchaeota in Hydrothermal Sediment.</title>
        <authorList>
            <person name="Zhou Z."/>
            <person name="Liu Y."/>
            <person name="Xu W."/>
            <person name="Pan J."/>
            <person name="Luo Z.H."/>
            <person name="Li M."/>
        </authorList>
    </citation>
    <scope>NUCLEOTIDE SEQUENCE [LARGE SCALE GENOMIC DNA]</scope>
    <source>
        <strain evidence="8">SpSt-1135</strain>
    </source>
</reference>
<dbReference type="UniPathway" id="UPA00035">
    <property type="reaction ID" value="UER00044"/>
</dbReference>
<name>A0A7C6A6K4_DESAE</name>
<evidence type="ECO:0000256" key="6">
    <source>
        <dbReference type="ARBA" id="ARBA00023239"/>
    </source>
</evidence>
<evidence type="ECO:0000313" key="8">
    <source>
        <dbReference type="EMBL" id="HHS48545.1"/>
    </source>
</evidence>
<dbReference type="EMBL" id="DRZX01000075">
    <property type="protein sequence ID" value="HHS48545.1"/>
    <property type="molecule type" value="Genomic_DNA"/>
</dbReference>
<gene>
    <name evidence="8" type="ORF">ENM99_01595</name>
</gene>